<keyword evidence="1" id="KW-0479">Metal-binding</keyword>
<dbReference type="GO" id="GO:0046872">
    <property type="term" value="F:metal ion binding"/>
    <property type="evidence" value="ECO:0007669"/>
    <property type="project" value="UniProtKB-KW"/>
</dbReference>
<keyword evidence="2" id="KW-0560">Oxidoreductase</keyword>
<dbReference type="PROSITE" id="PS00498">
    <property type="entry name" value="TYROSINASE_2"/>
    <property type="match status" value="2"/>
</dbReference>
<dbReference type="InterPro" id="IPR002227">
    <property type="entry name" value="Tyrosinase_Cu-bd"/>
</dbReference>
<dbReference type="Gene3D" id="1.10.1280.10">
    <property type="entry name" value="Di-copper center containing domain from catechol oxidase"/>
    <property type="match status" value="2"/>
</dbReference>
<evidence type="ECO:0000259" key="5">
    <source>
        <dbReference type="PROSITE" id="PS00498"/>
    </source>
</evidence>
<feature type="chain" id="PRO_5019000153" description="Tyrosinase copper-binding domain-containing protein" evidence="3">
    <location>
        <begin position="22"/>
        <end position="676"/>
    </location>
</feature>
<dbReference type="PANTHER" id="PTHR11474:SF125">
    <property type="entry name" value="N-ACETYL-6-HYDROXYTRYPTOPHAN OXIDASE IVOB-RELATED"/>
    <property type="match status" value="1"/>
</dbReference>
<evidence type="ECO:0000256" key="3">
    <source>
        <dbReference type="SAM" id="SignalP"/>
    </source>
</evidence>
<feature type="domain" description="Tyrosinase copper-binding" evidence="5">
    <location>
        <begin position="271"/>
        <end position="282"/>
    </location>
</feature>
<dbReference type="SUPFAM" id="SSF48056">
    <property type="entry name" value="Di-copper centre-containing domain"/>
    <property type="match status" value="2"/>
</dbReference>
<dbReference type="STRING" id="231916.A0A409YPA9"/>
<dbReference type="OrthoDB" id="6132182at2759"/>
<evidence type="ECO:0000256" key="2">
    <source>
        <dbReference type="ARBA" id="ARBA00023002"/>
    </source>
</evidence>
<reference evidence="6 7" key="1">
    <citation type="journal article" date="2018" name="Evol. Lett.">
        <title>Horizontal gene cluster transfer increased hallucinogenic mushroom diversity.</title>
        <authorList>
            <person name="Reynolds H.T."/>
            <person name="Vijayakumar V."/>
            <person name="Gluck-Thaler E."/>
            <person name="Korotkin H.B."/>
            <person name="Matheny P.B."/>
            <person name="Slot J.C."/>
        </authorList>
    </citation>
    <scope>NUCLEOTIDE SEQUENCE [LARGE SCALE GENOMIC DNA]</scope>
    <source>
        <strain evidence="6 7">SRW20</strain>
    </source>
</reference>
<organism evidence="6 7">
    <name type="scientific">Gymnopilus dilepis</name>
    <dbReference type="NCBI Taxonomy" id="231916"/>
    <lineage>
        <taxon>Eukaryota</taxon>
        <taxon>Fungi</taxon>
        <taxon>Dikarya</taxon>
        <taxon>Basidiomycota</taxon>
        <taxon>Agaricomycotina</taxon>
        <taxon>Agaricomycetes</taxon>
        <taxon>Agaricomycetidae</taxon>
        <taxon>Agaricales</taxon>
        <taxon>Agaricineae</taxon>
        <taxon>Hymenogastraceae</taxon>
        <taxon>Gymnopilus</taxon>
    </lineage>
</organism>
<dbReference type="Proteomes" id="UP000284706">
    <property type="component" value="Unassembled WGS sequence"/>
</dbReference>
<feature type="signal peptide" evidence="3">
    <location>
        <begin position="1"/>
        <end position="21"/>
    </location>
</feature>
<evidence type="ECO:0000259" key="4">
    <source>
        <dbReference type="PROSITE" id="PS00497"/>
    </source>
</evidence>
<comment type="caution">
    <text evidence="6">The sequence shown here is derived from an EMBL/GenBank/DDBJ whole genome shotgun (WGS) entry which is preliminary data.</text>
</comment>
<name>A0A409YPA9_9AGAR</name>
<dbReference type="EMBL" id="NHYE01000562">
    <property type="protein sequence ID" value="PPR04839.1"/>
    <property type="molecule type" value="Genomic_DNA"/>
</dbReference>
<dbReference type="Pfam" id="PF00264">
    <property type="entry name" value="Tyrosinase"/>
    <property type="match status" value="2"/>
</dbReference>
<feature type="domain" description="Tyrosinase copper-binding" evidence="5">
    <location>
        <begin position="592"/>
        <end position="603"/>
    </location>
</feature>
<proteinExistence type="predicted"/>
<evidence type="ECO:0000256" key="1">
    <source>
        <dbReference type="ARBA" id="ARBA00022723"/>
    </source>
</evidence>
<dbReference type="InterPro" id="IPR008922">
    <property type="entry name" value="Di-copper_centre_dom_sf"/>
</dbReference>
<evidence type="ECO:0000313" key="6">
    <source>
        <dbReference type="EMBL" id="PPR04839.1"/>
    </source>
</evidence>
<feature type="domain" description="Tyrosinase copper-binding" evidence="4">
    <location>
        <begin position="415"/>
        <end position="432"/>
    </location>
</feature>
<protein>
    <recommendedName>
        <fullName evidence="4 5">Tyrosinase copper-binding domain-containing protein</fullName>
    </recommendedName>
</protein>
<dbReference type="InParanoid" id="A0A409YPA9"/>
<dbReference type="GO" id="GO:0016491">
    <property type="term" value="F:oxidoreductase activity"/>
    <property type="evidence" value="ECO:0007669"/>
    <property type="project" value="UniProtKB-KW"/>
</dbReference>
<evidence type="ECO:0000313" key="7">
    <source>
        <dbReference type="Proteomes" id="UP000284706"/>
    </source>
</evidence>
<accession>A0A409YPA9</accession>
<dbReference type="PROSITE" id="PS00497">
    <property type="entry name" value="TYROSINASE_1"/>
    <property type="match status" value="1"/>
</dbReference>
<keyword evidence="7" id="KW-1185">Reference proteome</keyword>
<gene>
    <name evidence="6" type="ORF">CVT26_012994</name>
</gene>
<dbReference type="PRINTS" id="PR00092">
    <property type="entry name" value="TYROSINASE"/>
</dbReference>
<dbReference type="InterPro" id="IPR050316">
    <property type="entry name" value="Tyrosinase/Hemocyanin"/>
</dbReference>
<sequence length="676" mass="75029">MAVISAISVLCLWLSISAVLAAGFSHSQNSCRSPIIRKEWRTLGRAAQMEYLKAVHCLLQKPAITPPSVSPGAVSRFDDLVTTHILQTFSIHYVLKGHFLPWHRYFTAIYEKTLRDECGYSGAQPYWNWNLDVPPLGNFTHSPLWDAQTGFGGNGPFVAVSEDDPFAVPGRTGGGCVSDGPFKNMIVNMGPSSNVTGNPRCLSRDFSPYFAGRYLGINVTKATLSQPDFGWFDRVVEGGPSFDASGLHGGGHYGVGGTLGEMGDLYNSPSDPVFYLHHANLDRVWWSWQRKDLSRRLFDISGPIFIMDYNNTLGGNTGDLLTTASVLLMRILWLLVATSSVLAADLRHWPQSTCRHPIIRKEWRTLKKTVQKEYLNAVHCMMEKRAITPKSISRGAVSRYDDFAATHILQTLSIHHVGDFLPWHRYFTAMYEKSLREECGYTGAQPYWDWNVDVPPFGNFTQSPLWDAEFGFGGNGPYEVSPPNPLFPVPGQTGGGCVIDGPFKDIVVNMGPRSNVTGNPRCLSRDFSPYIAETFLGRNATKVALSQPDFGSFDLVIEGSLIDKTFGMHGGGHFAIGGTLGEMGDLYSSPTDPLFYLHHANLDRVWWSWQNKDLSRRLHEISGPVIANDYNNTLGGNVTLSFPLSLGVNAPNVTIRDVMDIRAGTLCYDYDELYHF</sequence>
<keyword evidence="3" id="KW-0732">Signal</keyword>
<dbReference type="AlphaFoldDB" id="A0A409YPA9"/>
<dbReference type="PANTHER" id="PTHR11474">
    <property type="entry name" value="TYROSINASE FAMILY MEMBER"/>
    <property type="match status" value="1"/>
</dbReference>